<evidence type="ECO:0000256" key="6">
    <source>
        <dbReference type="ARBA" id="ARBA00035104"/>
    </source>
</evidence>
<evidence type="ECO:0000256" key="5">
    <source>
        <dbReference type="ARBA" id="ARBA00023274"/>
    </source>
</evidence>
<reference evidence="10 12" key="1">
    <citation type="submission" date="2016-10" db="EMBL/GenBank/DDBJ databases">
        <authorList>
            <person name="de Groot N.N."/>
        </authorList>
    </citation>
    <scope>NUCLEOTIDE SEQUENCE [LARGE SCALE GENOMIC DNA]</scope>
    <source>
        <strain evidence="10">DSM 27982</strain>
        <strain evidence="9 12">KPR-7B</strain>
    </source>
</reference>
<dbReference type="PANTHER" id="PTHR21011">
    <property type="entry name" value="MITOCHONDRIAL 28S RIBOSOMAL PROTEIN S6"/>
    <property type="match status" value="1"/>
</dbReference>
<dbReference type="GO" id="GO:0005737">
    <property type="term" value="C:cytoplasm"/>
    <property type="evidence" value="ECO:0007669"/>
    <property type="project" value="UniProtKB-ARBA"/>
</dbReference>
<gene>
    <name evidence="8" type="primary">rpsF</name>
    <name evidence="9" type="ORF">SAMN04487766_101346</name>
    <name evidence="10" type="ORF">SAMN05216355_10295</name>
</gene>
<dbReference type="RefSeq" id="WP_092533707.1">
    <property type="nucleotide sequence ID" value="NZ_FNHU01000001.1"/>
</dbReference>
<keyword evidence="3 8" id="KW-0694">RNA-binding</keyword>
<keyword evidence="11" id="KW-1185">Reference proteome</keyword>
<evidence type="ECO:0000313" key="12">
    <source>
        <dbReference type="Proteomes" id="UP000199671"/>
    </source>
</evidence>
<evidence type="ECO:0000256" key="2">
    <source>
        <dbReference type="ARBA" id="ARBA00022730"/>
    </source>
</evidence>
<keyword evidence="2 8" id="KW-0699">rRNA-binding</keyword>
<accession>A0A1H0ASU3</accession>
<dbReference type="InterPro" id="IPR014717">
    <property type="entry name" value="Transl_elong_EF1B/ribsomal_bS6"/>
</dbReference>
<dbReference type="FunFam" id="3.30.70.60:FF:000002">
    <property type="entry name" value="30S ribosomal protein S6"/>
    <property type="match status" value="1"/>
</dbReference>
<evidence type="ECO:0000256" key="3">
    <source>
        <dbReference type="ARBA" id="ARBA00022884"/>
    </source>
</evidence>
<proteinExistence type="inferred from homology"/>
<evidence type="ECO:0000256" key="1">
    <source>
        <dbReference type="ARBA" id="ARBA00009512"/>
    </source>
</evidence>
<dbReference type="InterPro" id="IPR035980">
    <property type="entry name" value="Ribosomal_bS6_sf"/>
</dbReference>
<dbReference type="Gene3D" id="3.30.70.60">
    <property type="match status" value="1"/>
</dbReference>
<keyword evidence="4 8" id="KW-0689">Ribosomal protein</keyword>
<dbReference type="Proteomes" id="UP000198541">
    <property type="component" value="Unassembled WGS sequence"/>
</dbReference>
<evidence type="ECO:0000313" key="9">
    <source>
        <dbReference type="EMBL" id="SDM31865.1"/>
    </source>
</evidence>
<protein>
    <recommendedName>
        <fullName evidence="7 8">Small ribosomal subunit protein bS6</fullName>
    </recommendedName>
</protein>
<evidence type="ECO:0000256" key="4">
    <source>
        <dbReference type="ARBA" id="ARBA00022980"/>
    </source>
</evidence>
<dbReference type="Proteomes" id="UP000199671">
    <property type="component" value="Unassembled WGS sequence"/>
</dbReference>
<sequence>MRHYEIMIILAPETDERTIAPTLEKMLQVVPSNGGTVDKTDIWGKRRLAYDIKKKSEGIYVVVDMTTTPEIAQELDRQLGLNESVLRTKLLRPEA</sequence>
<dbReference type="GO" id="GO:0005840">
    <property type="term" value="C:ribosome"/>
    <property type="evidence" value="ECO:0007669"/>
    <property type="project" value="UniProtKB-KW"/>
</dbReference>
<dbReference type="EMBL" id="FNHU01000001">
    <property type="protein sequence ID" value="SDM31865.1"/>
    <property type="molecule type" value="Genomic_DNA"/>
</dbReference>
<dbReference type="EMBL" id="FNIM01000002">
    <property type="protein sequence ID" value="SDN36136.1"/>
    <property type="molecule type" value="Genomic_DNA"/>
</dbReference>
<dbReference type="GO" id="GO:0003735">
    <property type="term" value="F:structural constituent of ribosome"/>
    <property type="evidence" value="ECO:0007669"/>
    <property type="project" value="InterPro"/>
</dbReference>
<dbReference type="HAMAP" id="MF_00360">
    <property type="entry name" value="Ribosomal_bS6"/>
    <property type="match status" value="1"/>
</dbReference>
<dbReference type="Pfam" id="PF01250">
    <property type="entry name" value="Ribosomal_S6"/>
    <property type="match status" value="1"/>
</dbReference>
<dbReference type="SUPFAM" id="SSF54995">
    <property type="entry name" value="Ribosomal protein S6"/>
    <property type="match status" value="1"/>
</dbReference>
<dbReference type="InterPro" id="IPR020815">
    <property type="entry name" value="Ribosomal_bS6_CS"/>
</dbReference>
<dbReference type="GO" id="GO:1990904">
    <property type="term" value="C:ribonucleoprotein complex"/>
    <property type="evidence" value="ECO:0007669"/>
    <property type="project" value="UniProtKB-KW"/>
</dbReference>
<name>A0A1H0ASU3_9ACTO</name>
<comment type="similarity">
    <text evidence="1 8">Belongs to the bacterial ribosomal protein bS6 family.</text>
</comment>
<comment type="function">
    <text evidence="6 8">Binds together with bS18 to 16S ribosomal RNA.</text>
</comment>
<dbReference type="STRING" id="332524.SAMN04487766_101346"/>
<evidence type="ECO:0000313" key="11">
    <source>
        <dbReference type="Proteomes" id="UP000198541"/>
    </source>
</evidence>
<keyword evidence="5 8" id="KW-0687">Ribonucleoprotein</keyword>
<dbReference type="CDD" id="cd00473">
    <property type="entry name" value="bS6"/>
    <property type="match status" value="1"/>
</dbReference>
<dbReference type="OrthoDB" id="9812702at2"/>
<reference evidence="11" key="2">
    <citation type="submission" date="2016-10" db="EMBL/GenBank/DDBJ databases">
        <authorList>
            <person name="Varghese N."/>
            <person name="Submissions S."/>
        </authorList>
    </citation>
    <scope>NUCLEOTIDE SEQUENCE [LARGE SCALE GENOMIC DNA]</scope>
    <source>
        <strain evidence="11">DSM 27982</strain>
    </source>
</reference>
<dbReference type="AlphaFoldDB" id="A0A1H0ASU3"/>
<dbReference type="NCBIfam" id="TIGR00166">
    <property type="entry name" value="S6"/>
    <property type="match status" value="1"/>
</dbReference>
<dbReference type="InterPro" id="IPR020814">
    <property type="entry name" value="Ribosomal_S6_plastid/chlpt"/>
</dbReference>
<dbReference type="PANTHER" id="PTHR21011:SF1">
    <property type="entry name" value="SMALL RIBOSOMAL SUBUNIT PROTEIN BS6M"/>
    <property type="match status" value="1"/>
</dbReference>
<dbReference type="InterPro" id="IPR000529">
    <property type="entry name" value="Ribosomal_bS6"/>
</dbReference>
<dbReference type="GO" id="GO:0070181">
    <property type="term" value="F:small ribosomal subunit rRNA binding"/>
    <property type="evidence" value="ECO:0007669"/>
    <property type="project" value="TreeGrafter"/>
</dbReference>
<evidence type="ECO:0000256" key="7">
    <source>
        <dbReference type="ARBA" id="ARBA00035294"/>
    </source>
</evidence>
<dbReference type="PROSITE" id="PS01048">
    <property type="entry name" value="RIBOSOMAL_S6"/>
    <property type="match status" value="1"/>
</dbReference>
<organism evidence="10 11">
    <name type="scientific">Actinomyces ruminicola</name>
    <dbReference type="NCBI Taxonomy" id="332524"/>
    <lineage>
        <taxon>Bacteria</taxon>
        <taxon>Bacillati</taxon>
        <taxon>Actinomycetota</taxon>
        <taxon>Actinomycetes</taxon>
        <taxon>Actinomycetales</taxon>
        <taxon>Actinomycetaceae</taxon>
        <taxon>Actinomyces</taxon>
    </lineage>
</organism>
<evidence type="ECO:0000256" key="8">
    <source>
        <dbReference type="HAMAP-Rule" id="MF_00360"/>
    </source>
</evidence>
<evidence type="ECO:0000313" key="10">
    <source>
        <dbReference type="EMBL" id="SDN36136.1"/>
    </source>
</evidence>
<dbReference type="GO" id="GO:0006412">
    <property type="term" value="P:translation"/>
    <property type="evidence" value="ECO:0007669"/>
    <property type="project" value="UniProtKB-UniRule"/>
</dbReference>